<feature type="transmembrane region" description="Helical" evidence="5">
    <location>
        <begin position="20"/>
        <end position="39"/>
    </location>
</feature>
<keyword evidence="5" id="KW-1133">Transmembrane helix</keyword>
<dbReference type="GO" id="GO:0005737">
    <property type="term" value="C:cytoplasm"/>
    <property type="evidence" value="ECO:0007669"/>
    <property type="project" value="TreeGrafter"/>
</dbReference>
<dbReference type="AlphaFoldDB" id="A0A813K8F4"/>
<dbReference type="GO" id="GO:0005634">
    <property type="term" value="C:nucleus"/>
    <property type="evidence" value="ECO:0007669"/>
    <property type="project" value="InterPro"/>
</dbReference>
<keyword evidence="4" id="KW-0159">Chromosome partition</keyword>
<evidence type="ECO:0000259" key="6">
    <source>
        <dbReference type="PROSITE" id="PS51700"/>
    </source>
</evidence>
<sequence>PRRQLSDNTAPVSGKASADAWEFLAGVVPLCSGVTLLFLQELRSMQRALEQHGEQGIADFLLSQPHISRAADGDGKGAGVSIEDLCDGSWMARVPAQMSMAWLQVDRERQVLQITRLLDGAGRGAGIISHRVELSSGVLRRVEEELRSIHEKNCGKIREHLQRPDSGLAASRAEFWKGRKVFDGQLGCLAKRIQDEVLGTWRFLLSPWPKSQEEARELLRSLETWLKGEASSLAAGNFSFPQPPLAEDVAAGSPCVPGCSSSEQGRCGQTSEASRFWLLALLFLEADKLEVPQIVSVLTEVVTTLQPGADQRPLTRSRLQRTASSLQRLRLETRKALGSLVADAPLLLFVDSVMAQLPLEACPCLAQREVVRAVAPNVTLSSLARFQGRSHPSSGFYVIDSLEDGARPISSVKDLLAGYSTSSGGSGRWHGRVGKPMPEGSEVLGQLRESDVFVYLGHGEAARQLLRQETLQLGGPGALASTTPFSSGLEFVVVVVVVVVVIVVVVVVVVFGI</sequence>
<dbReference type="PROSITE" id="PS51700">
    <property type="entry name" value="SEPARIN"/>
    <property type="match status" value="1"/>
</dbReference>
<evidence type="ECO:0000256" key="5">
    <source>
        <dbReference type="SAM" id="Phobius"/>
    </source>
</evidence>
<evidence type="ECO:0000313" key="7">
    <source>
        <dbReference type="EMBL" id="CAE8697440.1"/>
    </source>
</evidence>
<name>A0A813K8F4_POLGL</name>
<keyword evidence="3" id="KW-0378">Hydrolase</keyword>
<feature type="transmembrane region" description="Helical" evidence="5">
    <location>
        <begin position="491"/>
        <end position="511"/>
    </location>
</feature>
<gene>
    <name evidence="7" type="ORF">PGLA2088_LOCUS30308</name>
</gene>
<organism evidence="7 8">
    <name type="scientific">Polarella glacialis</name>
    <name type="common">Dinoflagellate</name>
    <dbReference type="NCBI Taxonomy" id="89957"/>
    <lineage>
        <taxon>Eukaryota</taxon>
        <taxon>Sar</taxon>
        <taxon>Alveolata</taxon>
        <taxon>Dinophyceae</taxon>
        <taxon>Suessiales</taxon>
        <taxon>Suessiaceae</taxon>
        <taxon>Polarella</taxon>
    </lineage>
</organism>
<evidence type="ECO:0000256" key="3">
    <source>
        <dbReference type="ARBA" id="ARBA00022801"/>
    </source>
</evidence>
<dbReference type="EMBL" id="CAJNNW010028743">
    <property type="protein sequence ID" value="CAE8697440.1"/>
    <property type="molecule type" value="Genomic_DNA"/>
</dbReference>
<dbReference type="Proteomes" id="UP000626109">
    <property type="component" value="Unassembled WGS sequence"/>
</dbReference>
<dbReference type="EC" id="3.4.22.49" evidence="2"/>
<dbReference type="Pfam" id="PF03568">
    <property type="entry name" value="Separin_C"/>
    <property type="match status" value="1"/>
</dbReference>
<dbReference type="PANTHER" id="PTHR12792:SF0">
    <property type="entry name" value="SEPARIN"/>
    <property type="match status" value="1"/>
</dbReference>
<evidence type="ECO:0000256" key="2">
    <source>
        <dbReference type="ARBA" id="ARBA00012489"/>
    </source>
</evidence>
<evidence type="ECO:0000256" key="4">
    <source>
        <dbReference type="ARBA" id="ARBA00022829"/>
    </source>
</evidence>
<comment type="catalytic activity">
    <reaction evidence="1">
        <text>All bonds known to be hydrolyzed by this endopeptidase have arginine in P1 and an acidic residue in P4. P6 is often occupied by an acidic residue or by a hydroxy-amino-acid residue, the phosphorylation of which enhances cleavage.</text>
        <dbReference type="EC" id="3.4.22.49"/>
    </reaction>
</comment>
<evidence type="ECO:0000256" key="1">
    <source>
        <dbReference type="ARBA" id="ARBA00000451"/>
    </source>
</evidence>
<dbReference type="GO" id="GO:0072686">
    <property type="term" value="C:mitotic spindle"/>
    <property type="evidence" value="ECO:0007669"/>
    <property type="project" value="TreeGrafter"/>
</dbReference>
<accession>A0A813K8F4</accession>
<dbReference type="InterPro" id="IPR030397">
    <property type="entry name" value="SEPARIN_core_dom"/>
</dbReference>
<feature type="non-terminal residue" evidence="7">
    <location>
        <position position="513"/>
    </location>
</feature>
<proteinExistence type="predicted"/>
<comment type="caution">
    <text evidence="7">The sequence shown here is derived from an EMBL/GenBank/DDBJ whole genome shotgun (WGS) entry which is preliminary data.</text>
</comment>
<protein>
    <recommendedName>
        <fullName evidence="2">separase</fullName>
        <ecNumber evidence="2">3.4.22.49</ecNumber>
    </recommendedName>
</protein>
<evidence type="ECO:0000313" key="8">
    <source>
        <dbReference type="Proteomes" id="UP000626109"/>
    </source>
</evidence>
<keyword evidence="5" id="KW-0472">Membrane</keyword>
<reference evidence="7" key="1">
    <citation type="submission" date="2021-02" db="EMBL/GenBank/DDBJ databases">
        <authorList>
            <person name="Dougan E. K."/>
            <person name="Rhodes N."/>
            <person name="Thang M."/>
            <person name="Chan C."/>
        </authorList>
    </citation>
    <scope>NUCLEOTIDE SEQUENCE</scope>
</reference>
<dbReference type="PANTHER" id="PTHR12792">
    <property type="entry name" value="EXTRA SPINDLE POLES 1-RELATED"/>
    <property type="match status" value="1"/>
</dbReference>
<dbReference type="GO" id="GO:0006508">
    <property type="term" value="P:proteolysis"/>
    <property type="evidence" value="ECO:0007669"/>
    <property type="project" value="InterPro"/>
</dbReference>
<feature type="domain" description="Peptidase C50" evidence="6">
    <location>
        <begin position="392"/>
        <end position="496"/>
    </location>
</feature>
<dbReference type="InterPro" id="IPR005314">
    <property type="entry name" value="Peptidase_C50"/>
</dbReference>
<keyword evidence="5" id="KW-0812">Transmembrane</keyword>
<dbReference type="GO" id="GO:0051307">
    <property type="term" value="P:meiotic chromosome separation"/>
    <property type="evidence" value="ECO:0007669"/>
    <property type="project" value="TreeGrafter"/>
</dbReference>
<dbReference type="GO" id="GO:0004197">
    <property type="term" value="F:cysteine-type endopeptidase activity"/>
    <property type="evidence" value="ECO:0007669"/>
    <property type="project" value="InterPro"/>
</dbReference>